<gene>
    <name evidence="2" type="ORF">BN137_4144</name>
</gene>
<accession>K8AG35</accession>
<sequence>MKMDVWLGIEDNKSKHLQVWTRKEDGRWKIWRVVDKGNNYEQKVY</sequence>
<proteinExistence type="predicted"/>
<evidence type="ECO:0000259" key="1">
    <source>
        <dbReference type="Pfam" id="PF12883"/>
    </source>
</evidence>
<dbReference type="EMBL" id="CAKW01000146">
    <property type="protein sequence ID" value="CCJ74744.1"/>
    <property type="molecule type" value="Genomic_DNA"/>
</dbReference>
<reference evidence="2" key="1">
    <citation type="submission" date="2012-07" db="EMBL/GenBank/DDBJ databases">
        <authorList>
            <person name="Cummings C."/>
        </authorList>
    </citation>
    <scope>NUCLEOTIDE SEQUENCE</scope>
    <source>
        <strain evidence="2">1330</strain>
    </source>
</reference>
<evidence type="ECO:0000313" key="3">
    <source>
        <dbReference type="Proteomes" id="UP000009340"/>
    </source>
</evidence>
<dbReference type="Pfam" id="PF12883">
    <property type="entry name" value="DUF3828"/>
    <property type="match status" value="1"/>
</dbReference>
<dbReference type="Gene3D" id="3.10.450.50">
    <property type="match status" value="1"/>
</dbReference>
<dbReference type="AlphaFoldDB" id="K8AG35"/>
<organism evidence="2 3">
    <name type="scientific">Cronobacter condimenti 1330</name>
    <dbReference type="NCBI Taxonomy" id="1073999"/>
    <lineage>
        <taxon>Bacteria</taxon>
        <taxon>Pseudomonadati</taxon>
        <taxon>Pseudomonadota</taxon>
        <taxon>Gammaproteobacteria</taxon>
        <taxon>Enterobacterales</taxon>
        <taxon>Enterobacteriaceae</taxon>
        <taxon>Cronobacter</taxon>
    </lineage>
</organism>
<feature type="domain" description="DUF3828" evidence="1">
    <location>
        <begin position="2"/>
        <end position="36"/>
    </location>
</feature>
<protein>
    <recommendedName>
        <fullName evidence="1">DUF3828 domain-containing protein</fullName>
    </recommendedName>
</protein>
<dbReference type="Proteomes" id="UP000009340">
    <property type="component" value="Unassembled WGS sequence"/>
</dbReference>
<dbReference type="InterPro" id="IPR024289">
    <property type="entry name" value="DUF3828"/>
</dbReference>
<comment type="caution">
    <text evidence="2">The sequence shown here is derived from an EMBL/GenBank/DDBJ whole genome shotgun (WGS) entry which is preliminary data.</text>
</comment>
<name>K8AG35_9ENTR</name>
<evidence type="ECO:0000313" key="2">
    <source>
        <dbReference type="EMBL" id="CCJ74744.1"/>
    </source>
</evidence>